<gene>
    <name evidence="13" type="ORF">EU91_1882</name>
</gene>
<proteinExistence type="inferred from homology"/>
<dbReference type="RefSeq" id="WP_032525222.1">
    <property type="nucleotide sequence ID" value="NZ_CP138934.1"/>
</dbReference>
<evidence type="ECO:0000313" key="14">
    <source>
        <dbReference type="Proteomes" id="UP000030598"/>
    </source>
</evidence>
<dbReference type="GO" id="GO:0005737">
    <property type="term" value="C:cytoplasm"/>
    <property type="evidence" value="ECO:0007669"/>
    <property type="project" value="UniProtKB-SubCell"/>
</dbReference>
<evidence type="ECO:0000256" key="4">
    <source>
        <dbReference type="ARBA" id="ARBA00022679"/>
    </source>
</evidence>
<dbReference type="GO" id="GO:0009360">
    <property type="term" value="C:DNA polymerase III complex"/>
    <property type="evidence" value="ECO:0007669"/>
    <property type="project" value="InterPro"/>
</dbReference>
<evidence type="ECO:0000256" key="1">
    <source>
        <dbReference type="ARBA" id="ARBA00004496"/>
    </source>
</evidence>
<name>A0A0A1Z853_PROMR</name>
<evidence type="ECO:0000256" key="3">
    <source>
        <dbReference type="ARBA" id="ARBA00022490"/>
    </source>
</evidence>
<comment type="caution">
    <text evidence="13">The sequence shown here is derived from an EMBL/GenBank/DDBJ whole genome shotgun (WGS) entry which is preliminary data.</text>
</comment>
<evidence type="ECO:0000256" key="9">
    <source>
        <dbReference type="PIRNR" id="PIRNR000804"/>
    </source>
</evidence>
<dbReference type="InterPro" id="IPR022637">
    <property type="entry name" value="DNA_polIII_beta_cen"/>
</dbReference>
<keyword evidence="6 9" id="KW-0235">DNA replication</keyword>
<dbReference type="PANTHER" id="PTHR30478">
    <property type="entry name" value="DNA POLYMERASE III SUBUNIT BETA"/>
    <property type="match status" value="1"/>
</dbReference>
<dbReference type="NCBIfam" id="TIGR00663">
    <property type="entry name" value="dnan"/>
    <property type="match status" value="1"/>
</dbReference>
<evidence type="ECO:0000259" key="10">
    <source>
        <dbReference type="Pfam" id="PF00712"/>
    </source>
</evidence>
<evidence type="ECO:0000313" key="13">
    <source>
        <dbReference type="EMBL" id="KGF85777.1"/>
    </source>
</evidence>
<accession>A0A0A1Z853</accession>
<comment type="function">
    <text evidence="9">Confers DNA tethering and processivity to DNA polymerases and other proteins. Acts as a clamp, forming a ring around DNA (a reaction catalyzed by the clamp-loading complex) which diffuses in an ATP-independent manner freely and bidirectionally along dsDNA. Initially characterized for its ability to contact the catalytic subunit of DNA polymerase III (Pol III), a complex, multichain enzyme responsible for most of the replicative synthesis in bacteria; Pol III exhibits 3'-5' exonuclease proofreading activity. The beta chain is required for initiation of replication as well as for processivity of DNA replication.</text>
</comment>
<evidence type="ECO:0000256" key="6">
    <source>
        <dbReference type="ARBA" id="ARBA00022705"/>
    </source>
</evidence>
<evidence type="ECO:0000256" key="5">
    <source>
        <dbReference type="ARBA" id="ARBA00022695"/>
    </source>
</evidence>
<dbReference type="Pfam" id="PF02768">
    <property type="entry name" value="DNA_pol3_beta_3"/>
    <property type="match status" value="1"/>
</dbReference>
<keyword evidence="7 9" id="KW-0239">DNA-directed DNA polymerase</keyword>
<dbReference type="EMBL" id="JNAH01000008">
    <property type="protein sequence ID" value="KGF85777.1"/>
    <property type="molecule type" value="Genomic_DNA"/>
</dbReference>
<keyword evidence="8" id="KW-0238">DNA-binding</keyword>
<dbReference type="SMART" id="SM00480">
    <property type="entry name" value="POL3Bc"/>
    <property type="match status" value="1"/>
</dbReference>
<organism evidence="13 14">
    <name type="scientific">Prochlorococcus marinus str. GP2</name>
    <dbReference type="NCBI Taxonomy" id="59925"/>
    <lineage>
        <taxon>Bacteria</taxon>
        <taxon>Bacillati</taxon>
        <taxon>Cyanobacteriota</taxon>
        <taxon>Cyanophyceae</taxon>
        <taxon>Synechococcales</taxon>
        <taxon>Prochlorococcaceae</taxon>
        <taxon>Prochlorococcus</taxon>
    </lineage>
</organism>
<dbReference type="InterPro" id="IPR022634">
    <property type="entry name" value="DNA_polIII_beta_N"/>
</dbReference>
<dbReference type="GO" id="GO:0006271">
    <property type="term" value="P:DNA strand elongation involved in DNA replication"/>
    <property type="evidence" value="ECO:0007669"/>
    <property type="project" value="TreeGrafter"/>
</dbReference>
<reference evidence="14" key="1">
    <citation type="journal article" date="2014" name="Sci. Data">
        <title>Genomes of diverse isolates of the marine cyanobacterium Prochlorococcus.</title>
        <authorList>
            <person name="Biller S."/>
            <person name="Berube P."/>
            <person name="Thompson J."/>
            <person name="Kelly L."/>
            <person name="Roggensack S."/>
            <person name="Awad L."/>
            <person name="Roache-Johnson K."/>
            <person name="Ding H."/>
            <person name="Giovannoni S.J."/>
            <person name="Moore L.R."/>
            <person name="Chisholm S.W."/>
        </authorList>
    </citation>
    <scope>NUCLEOTIDE SEQUENCE [LARGE SCALE GENOMIC DNA]</scope>
    <source>
        <strain evidence="14">GP2</strain>
    </source>
</reference>
<dbReference type="InterPro" id="IPR022635">
    <property type="entry name" value="DNA_polIII_beta_C"/>
</dbReference>
<protein>
    <recommendedName>
        <fullName evidence="9">Beta sliding clamp</fullName>
    </recommendedName>
</protein>
<dbReference type="eggNOG" id="COG0592">
    <property type="taxonomic scope" value="Bacteria"/>
</dbReference>
<evidence type="ECO:0000259" key="12">
    <source>
        <dbReference type="Pfam" id="PF02768"/>
    </source>
</evidence>
<dbReference type="PANTHER" id="PTHR30478:SF0">
    <property type="entry name" value="BETA SLIDING CLAMP"/>
    <property type="match status" value="1"/>
</dbReference>
<dbReference type="GO" id="GO:0008408">
    <property type="term" value="F:3'-5' exonuclease activity"/>
    <property type="evidence" value="ECO:0007669"/>
    <property type="project" value="InterPro"/>
</dbReference>
<evidence type="ECO:0000259" key="11">
    <source>
        <dbReference type="Pfam" id="PF02767"/>
    </source>
</evidence>
<evidence type="ECO:0000256" key="2">
    <source>
        <dbReference type="ARBA" id="ARBA00010752"/>
    </source>
</evidence>
<keyword evidence="4 9" id="KW-0808">Transferase</keyword>
<comment type="subcellular location">
    <subcellularLocation>
        <location evidence="1 9">Cytoplasm</location>
    </subcellularLocation>
</comment>
<feature type="domain" description="DNA polymerase III beta sliding clamp central" evidence="11">
    <location>
        <begin position="133"/>
        <end position="258"/>
    </location>
</feature>
<keyword evidence="5 9" id="KW-0548">Nucleotidyltransferase</keyword>
<dbReference type="Gene3D" id="3.70.10.10">
    <property type="match status" value="1"/>
</dbReference>
<sequence>MEIICNQNELNNAIQLVSRAVASRPTHPILANILLTADQGTNKISLTGFDLNLGIQTSFDGTVENSGAITIPSKLLSEIVNKLPYETPVSINVEENSDNILIKSDRGSFNLIGIPSDDYPNLPFVESGTSLNIDPSSFLKALKTTIFASSNDDSKQLLTGVNFTFKKNYLESASTDGHRLAVALIGNEEHLENNNSLTSNEDDLSVTIPTRSLREIEKLVSLNSSENSIKLFYDKGQVVFISSNQIITTRTLEGKYPNYSQLLPDTFSKIFNFNTKKLIDALERIAVLADQQSSVVKIKLDNTDLASISADAQDIGNANELIPVSYSGENFDIAFNVRYLLEGLKVIASENVLLKCNLATTPAVFVPEDNLNSFTYLVMPVQVRS</sequence>
<comment type="subunit">
    <text evidence="9">Forms a ring-shaped head-to-tail homodimer around DNA.</text>
</comment>
<dbReference type="GO" id="GO:0003887">
    <property type="term" value="F:DNA-directed DNA polymerase activity"/>
    <property type="evidence" value="ECO:0007669"/>
    <property type="project" value="UniProtKB-UniRule"/>
</dbReference>
<dbReference type="Gene3D" id="3.10.150.10">
    <property type="entry name" value="DNA Polymerase III, subunit A, domain 2"/>
    <property type="match status" value="1"/>
</dbReference>
<feature type="domain" description="DNA polymerase III beta sliding clamp N-terminal" evidence="10">
    <location>
        <begin position="1"/>
        <end position="123"/>
    </location>
</feature>
<dbReference type="Pfam" id="PF00712">
    <property type="entry name" value="DNA_pol3_beta"/>
    <property type="match status" value="1"/>
</dbReference>
<dbReference type="AlphaFoldDB" id="A0A0A1Z853"/>
<dbReference type="OrthoDB" id="8421503at2"/>
<dbReference type="CDD" id="cd00140">
    <property type="entry name" value="beta_clamp"/>
    <property type="match status" value="1"/>
</dbReference>
<evidence type="ECO:0000256" key="7">
    <source>
        <dbReference type="ARBA" id="ARBA00022932"/>
    </source>
</evidence>
<dbReference type="InterPro" id="IPR001001">
    <property type="entry name" value="DNA_polIII_beta"/>
</dbReference>
<comment type="similarity">
    <text evidence="2 9">Belongs to the beta sliding clamp family.</text>
</comment>
<dbReference type="STRING" id="59925.EU91_1882"/>
<dbReference type="GO" id="GO:0003677">
    <property type="term" value="F:DNA binding"/>
    <property type="evidence" value="ECO:0007669"/>
    <property type="project" value="UniProtKB-UniRule"/>
</dbReference>
<dbReference type="Pfam" id="PF02767">
    <property type="entry name" value="DNA_pol3_beta_2"/>
    <property type="match status" value="1"/>
</dbReference>
<dbReference type="PIRSF" id="PIRSF000804">
    <property type="entry name" value="DNA_pol_III_b"/>
    <property type="match status" value="1"/>
</dbReference>
<dbReference type="Proteomes" id="UP000030598">
    <property type="component" value="Unassembled WGS sequence"/>
</dbReference>
<dbReference type="InterPro" id="IPR046938">
    <property type="entry name" value="DNA_clamp_sf"/>
</dbReference>
<evidence type="ECO:0000256" key="8">
    <source>
        <dbReference type="ARBA" id="ARBA00023125"/>
    </source>
</evidence>
<feature type="domain" description="DNA polymerase III beta sliding clamp C-terminal" evidence="12">
    <location>
        <begin position="261"/>
        <end position="381"/>
    </location>
</feature>
<dbReference type="SUPFAM" id="SSF55979">
    <property type="entry name" value="DNA clamp"/>
    <property type="match status" value="3"/>
</dbReference>
<keyword evidence="3 9" id="KW-0963">Cytoplasm</keyword>